<evidence type="ECO:0000256" key="4">
    <source>
        <dbReference type="ARBA" id="ARBA00022801"/>
    </source>
</evidence>
<evidence type="ECO:0000256" key="1">
    <source>
        <dbReference type="ARBA" id="ARBA00001947"/>
    </source>
</evidence>
<dbReference type="SUPFAM" id="SSF53927">
    <property type="entry name" value="Cytidine deaminase-like"/>
    <property type="match status" value="1"/>
</dbReference>
<comment type="cofactor">
    <cofactor evidence="1">
        <name>Zn(2+)</name>
        <dbReference type="ChEBI" id="CHEBI:29105"/>
    </cofactor>
</comment>
<reference evidence="7 8" key="1">
    <citation type="submission" date="2024-10" db="EMBL/GenBank/DDBJ databases">
        <title>The Natural Products Discovery Center: Release of the First 8490 Sequenced Strains for Exploring Actinobacteria Biosynthetic Diversity.</title>
        <authorList>
            <person name="Kalkreuter E."/>
            <person name="Kautsar S.A."/>
            <person name="Yang D."/>
            <person name="Bader C.D."/>
            <person name="Teijaro C.N."/>
            <person name="Fluegel L."/>
            <person name="Davis C.M."/>
            <person name="Simpson J.R."/>
            <person name="Lauterbach L."/>
            <person name="Steele A.D."/>
            <person name="Gui C."/>
            <person name="Meng S."/>
            <person name="Li G."/>
            <person name="Viehrig K."/>
            <person name="Ye F."/>
            <person name="Su P."/>
            <person name="Kiefer A.F."/>
            <person name="Nichols A."/>
            <person name="Cepeda A.J."/>
            <person name="Yan W."/>
            <person name="Fan B."/>
            <person name="Jiang Y."/>
            <person name="Adhikari A."/>
            <person name="Zheng C.-J."/>
            <person name="Schuster L."/>
            <person name="Cowan T.M."/>
            <person name="Smanski M.J."/>
            <person name="Chevrette M.G."/>
            <person name="De Carvalho L.P.S."/>
            <person name="Shen B."/>
        </authorList>
    </citation>
    <scope>NUCLEOTIDE SEQUENCE [LARGE SCALE GENOMIC DNA]</scope>
    <source>
        <strain evidence="7 8">NPDC019626</strain>
    </source>
</reference>
<dbReference type="CDD" id="cd01286">
    <property type="entry name" value="deoxycytidylate_deaminase"/>
    <property type="match status" value="1"/>
</dbReference>
<evidence type="ECO:0000256" key="2">
    <source>
        <dbReference type="ARBA" id="ARBA00006576"/>
    </source>
</evidence>
<dbReference type="Proteomes" id="UP001611450">
    <property type="component" value="Unassembled WGS sequence"/>
</dbReference>
<dbReference type="PANTHER" id="PTHR11086:SF18">
    <property type="entry name" value="DEOXYCYTIDYLATE DEAMINASE"/>
    <property type="match status" value="1"/>
</dbReference>
<keyword evidence="4" id="KW-0378">Hydrolase</keyword>
<dbReference type="InterPro" id="IPR016193">
    <property type="entry name" value="Cytidine_deaminase-like"/>
</dbReference>
<evidence type="ECO:0000256" key="5">
    <source>
        <dbReference type="ARBA" id="ARBA00022833"/>
    </source>
</evidence>
<gene>
    <name evidence="7" type="ORF">ACH47G_00070</name>
</gene>
<accession>A0ABW7WA12</accession>
<evidence type="ECO:0000259" key="6">
    <source>
        <dbReference type="PROSITE" id="PS51747"/>
    </source>
</evidence>
<keyword evidence="8" id="KW-1185">Reference proteome</keyword>
<dbReference type="PANTHER" id="PTHR11086">
    <property type="entry name" value="DEOXYCYTIDYLATE DEAMINASE-RELATED"/>
    <property type="match status" value="1"/>
</dbReference>
<evidence type="ECO:0000256" key="3">
    <source>
        <dbReference type="ARBA" id="ARBA00022723"/>
    </source>
</evidence>
<name>A0ABW7WA12_9NOCA</name>
<sequence length="162" mass="17889">MRPSWDEYFCKLVQEVASRATCNRGRSGCVVVRDRRIVCTGYVGSPPGLPHCDEADHLWRRVVEDDGTIRHHCIRTVHAEQNALAQAARHGLPLEGTTVYCSMEPCLTCAMLLVSVGVVRVVALKRYHAAASSRELLETAGIELVVIEDVVAEYPDQEGAFV</sequence>
<comment type="caution">
    <text evidence="7">The sequence shown here is derived from an EMBL/GenBank/DDBJ whole genome shotgun (WGS) entry which is preliminary data.</text>
</comment>
<feature type="domain" description="CMP/dCMP-type deaminase" evidence="6">
    <location>
        <begin position="4"/>
        <end position="144"/>
    </location>
</feature>
<organism evidence="7 8">
    <name type="scientific">Nocardia beijingensis</name>
    <dbReference type="NCBI Taxonomy" id="95162"/>
    <lineage>
        <taxon>Bacteria</taxon>
        <taxon>Bacillati</taxon>
        <taxon>Actinomycetota</taxon>
        <taxon>Actinomycetes</taxon>
        <taxon>Mycobacteriales</taxon>
        <taxon>Nocardiaceae</taxon>
        <taxon>Nocardia</taxon>
    </lineage>
</organism>
<dbReference type="EMBL" id="JBIRXV010000001">
    <property type="protein sequence ID" value="MFI2318864.1"/>
    <property type="molecule type" value="Genomic_DNA"/>
</dbReference>
<dbReference type="InterPro" id="IPR002125">
    <property type="entry name" value="CMP_dCMP_dom"/>
</dbReference>
<dbReference type="Gene3D" id="3.40.140.10">
    <property type="entry name" value="Cytidine Deaminase, domain 2"/>
    <property type="match status" value="1"/>
</dbReference>
<dbReference type="InterPro" id="IPR015517">
    <property type="entry name" value="dCMP_deaminase-rel"/>
</dbReference>
<dbReference type="InterPro" id="IPR016192">
    <property type="entry name" value="APOBEC/CMP_deaminase_Zn-bd"/>
</dbReference>
<evidence type="ECO:0000313" key="7">
    <source>
        <dbReference type="EMBL" id="MFI2318864.1"/>
    </source>
</evidence>
<dbReference type="RefSeq" id="WP_396946240.1">
    <property type="nucleotide sequence ID" value="NZ_JBIRXV010000001.1"/>
</dbReference>
<evidence type="ECO:0000313" key="8">
    <source>
        <dbReference type="Proteomes" id="UP001611450"/>
    </source>
</evidence>
<dbReference type="PIRSF" id="PIRSF006019">
    <property type="entry name" value="dCMP_deaminase"/>
    <property type="match status" value="1"/>
</dbReference>
<keyword evidence="3" id="KW-0479">Metal-binding</keyword>
<dbReference type="InterPro" id="IPR016473">
    <property type="entry name" value="dCMP_deaminase"/>
</dbReference>
<dbReference type="InterPro" id="IPR035105">
    <property type="entry name" value="Deoxycytidylate_deaminase_dom"/>
</dbReference>
<protein>
    <submittedName>
        <fullName evidence="7">Deoxycytidylate deaminase</fullName>
    </submittedName>
</protein>
<comment type="similarity">
    <text evidence="2">Belongs to the cytidine and deoxycytidylate deaminase family.</text>
</comment>
<proteinExistence type="inferred from homology"/>
<dbReference type="Pfam" id="PF00383">
    <property type="entry name" value="dCMP_cyt_deam_1"/>
    <property type="match status" value="1"/>
</dbReference>
<dbReference type="PROSITE" id="PS51747">
    <property type="entry name" value="CYT_DCMP_DEAMINASES_2"/>
    <property type="match status" value="1"/>
</dbReference>
<keyword evidence="5" id="KW-0862">Zinc</keyword>
<dbReference type="PROSITE" id="PS00903">
    <property type="entry name" value="CYT_DCMP_DEAMINASES_1"/>
    <property type="match status" value="1"/>
</dbReference>